<dbReference type="SUPFAM" id="SSF69065">
    <property type="entry name" value="RNase III domain-like"/>
    <property type="match status" value="1"/>
</dbReference>
<keyword evidence="2 4" id="KW-0255">Endonuclease</keyword>
<comment type="cofactor">
    <cofactor evidence="4">
        <name>Mg(2+)</name>
        <dbReference type="ChEBI" id="CHEBI:18420"/>
    </cofactor>
</comment>
<organism evidence="6 7">
    <name type="scientific">Melghirimyces thermohalophilus</name>
    <dbReference type="NCBI Taxonomy" id="1236220"/>
    <lineage>
        <taxon>Bacteria</taxon>
        <taxon>Bacillati</taxon>
        <taxon>Bacillota</taxon>
        <taxon>Bacilli</taxon>
        <taxon>Bacillales</taxon>
        <taxon>Thermoactinomycetaceae</taxon>
        <taxon>Melghirimyces</taxon>
    </lineage>
</organism>
<keyword evidence="4" id="KW-0963">Cytoplasm</keyword>
<comment type="subunit">
    <text evidence="4">Homodimer.</text>
</comment>
<evidence type="ECO:0000313" key="7">
    <source>
        <dbReference type="Proteomes" id="UP000199387"/>
    </source>
</evidence>
<comment type="function">
    <text evidence="4">Involved in correct processing of both the 5' and 3' ends of 23S rRNA precursor. Processes 30S rRNA precursor transcript even in absence of ribonuclease 3 (Rnc); Rnc processes 30S rRNA into smaller rRNA precursors.</text>
</comment>
<dbReference type="GO" id="GO:0005737">
    <property type="term" value="C:cytoplasm"/>
    <property type="evidence" value="ECO:0007669"/>
    <property type="project" value="UniProtKB-SubCell"/>
</dbReference>
<dbReference type="PIRSF" id="PIRSF005520">
    <property type="entry name" value="UCP005520"/>
    <property type="match status" value="1"/>
</dbReference>
<dbReference type="AlphaFoldDB" id="A0A1G6PEC0"/>
<dbReference type="GO" id="GO:0004525">
    <property type="term" value="F:ribonuclease III activity"/>
    <property type="evidence" value="ECO:0007669"/>
    <property type="project" value="InterPro"/>
</dbReference>
<keyword evidence="7" id="KW-1185">Reference proteome</keyword>
<dbReference type="GO" id="GO:0006364">
    <property type="term" value="P:rRNA processing"/>
    <property type="evidence" value="ECO:0007669"/>
    <property type="project" value="UniProtKB-UniRule"/>
</dbReference>
<evidence type="ECO:0000256" key="2">
    <source>
        <dbReference type="ARBA" id="ARBA00022759"/>
    </source>
</evidence>
<evidence type="ECO:0000256" key="4">
    <source>
        <dbReference type="HAMAP-Rule" id="MF_01468"/>
    </source>
</evidence>
<dbReference type="InterPro" id="IPR008226">
    <property type="entry name" value="Mini3_fam"/>
</dbReference>
<comment type="subcellular location">
    <subcellularLocation>
        <location evidence="4">Cytoplasm</location>
    </subcellularLocation>
</comment>
<dbReference type="OrthoDB" id="46571at2"/>
<dbReference type="PANTHER" id="PTHR34276">
    <property type="entry name" value="MINI-RIBONUCLEASE 3"/>
    <property type="match status" value="1"/>
</dbReference>
<keyword evidence="4" id="KW-0699">rRNA-binding</keyword>
<keyword evidence="4" id="KW-0698">rRNA processing</keyword>
<keyword evidence="4" id="KW-0690">Ribosome biogenesis</keyword>
<dbReference type="STRING" id="1236220.SAMN04488112_11637"/>
<dbReference type="Gene3D" id="1.10.1520.10">
    <property type="entry name" value="Ribonuclease III domain"/>
    <property type="match status" value="1"/>
</dbReference>
<reference evidence="6 7" key="1">
    <citation type="submission" date="2016-10" db="EMBL/GenBank/DDBJ databases">
        <authorList>
            <person name="de Groot N.N."/>
        </authorList>
    </citation>
    <scope>NUCLEOTIDE SEQUENCE [LARGE SCALE GENOMIC DNA]</scope>
    <source>
        <strain evidence="6 7">DSM 45514</strain>
    </source>
</reference>
<name>A0A1G6PEC0_9BACL</name>
<dbReference type="InterPro" id="IPR000999">
    <property type="entry name" value="RNase_III_dom"/>
</dbReference>
<sequence>MDGILGQTGEPMKKQPQEFNPLLLAYLGDAVYELYIRYHLLARDDTRPNEIHGEAIRFVSARAQAEAVHRAEDWLTEEEKEVVRRGRNAKSKSMPKNAKPADYRYSTGFEALIGHWYLKGETERLQEAMERVIETLEGEMDDGK</sequence>
<dbReference type="EC" id="3.1.26.-" evidence="4"/>
<evidence type="ECO:0000256" key="1">
    <source>
        <dbReference type="ARBA" id="ARBA00022722"/>
    </source>
</evidence>
<protein>
    <recommendedName>
        <fullName evidence="4">Mini-ribonuclease 3</fullName>
        <shortName evidence="4">Mini-3</shortName>
        <shortName evidence="4">Mini-RNase 3</shortName>
        <ecNumber evidence="4">3.1.26.-</ecNumber>
    </recommendedName>
    <alternativeName>
        <fullName evidence="4">Mini-RNase III</fullName>
        <shortName evidence="4">Mini-III</shortName>
    </alternativeName>
</protein>
<keyword evidence="4" id="KW-0694">RNA-binding</keyword>
<dbReference type="Pfam" id="PF00636">
    <property type="entry name" value="Ribonuclease_3"/>
    <property type="match status" value="1"/>
</dbReference>
<evidence type="ECO:0000259" key="5">
    <source>
        <dbReference type="Pfam" id="PF00636"/>
    </source>
</evidence>
<comment type="similarity">
    <text evidence="4">Belongs to the MrnC RNase family.</text>
</comment>
<dbReference type="PANTHER" id="PTHR34276:SF1">
    <property type="entry name" value="MINI-RIBONUCLEASE 3"/>
    <property type="match status" value="1"/>
</dbReference>
<dbReference type="GO" id="GO:0019843">
    <property type="term" value="F:rRNA binding"/>
    <property type="evidence" value="ECO:0007669"/>
    <property type="project" value="UniProtKB-UniRule"/>
</dbReference>
<keyword evidence="1 4" id="KW-0540">Nuclease</keyword>
<proteinExistence type="inferred from homology"/>
<evidence type="ECO:0000256" key="3">
    <source>
        <dbReference type="ARBA" id="ARBA00022801"/>
    </source>
</evidence>
<dbReference type="InterPro" id="IPR036389">
    <property type="entry name" value="RNase_III_sf"/>
</dbReference>
<accession>A0A1G6PEC0</accession>
<dbReference type="HAMAP" id="MF_01468">
    <property type="entry name" value="RNase_Mini_III"/>
    <property type="match status" value="1"/>
</dbReference>
<gene>
    <name evidence="4" type="primary">mrnC</name>
    <name evidence="6" type="ORF">SAMN04488112_11637</name>
</gene>
<dbReference type="CDD" id="cd00593">
    <property type="entry name" value="RIBOc"/>
    <property type="match status" value="1"/>
</dbReference>
<dbReference type="Proteomes" id="UP000199387">
    <property type="component" value="Unassembled WGS sequence"/>
</dbReference>
<keyword evidence="4" id="KW-0460">Magnesium</keyword>
<keyword evidence="3 4" id="KW-0378">Hydrolase</keyword>
<dbReference type="EMBL" id="FMZA01000016">
    <property type="protein sequence ID" value="SDC77665.1"/>
    <property type="molecule type" value="Genomic_DNA"/>
</dbReference>
<feature type="active site" evidence="4">
    <location>
        <position position="29"/>
    </location>
</feature>
<dbReference type="RefSeq" id="WP_091571411.1">
    <property type="nucleotide sequence ID" value="NZ_FMZA01000016.1"/>
</dbReference>
<feature type="domain" description="RNase III" evidence="5">
    <location>
        <begin position="24"/>
        <end position="120"/>
    </location>
</feature>
<evidence type="ECO:0000313" key="6">
    <source>
        <dbReference type="EMBL" id="SDC77665.1"/>
    </source>
</evidence>